<evidence type="ECO:0000259" key="3">
    <source>
        <dbReference type="Pfam" id="PF13309"/>
    </source>
</evidence>
<sequence length="237" mass="25976">MEQELEPIFQSYGALMSALVSQFGANCQASLYDMRGRRPQLVAVTGTVMEAEIGSYLPEKLFDRLNSAARESGQPLLFTAATPDGRRLSSSLTLLRDASGETFGCLRIDFCIESLMHSINVLQNFCNFETPPAAAPAIAGNEDVIGMVDAIVSEVMNENGSLRTQDKRTYRMNVVRGLEKKNVFLVKGAIDLIAARMNVSKFTLYNYIDKVRSEMGSVDPKSSLRDSLQASGKADGR</sequence>
<dbReference type="PANTHER" id="PTHR35568">
    <property type="entry name" value="TRANSCRIPTIONAL REGULATOR DAUR"/>
    <property type="match status" value="1"/>
</dbReference>
<dbReference type="InterPro" id="IPR039446">
    <property type="entry name" value="DauR-like"/>
</dbReference>
<dbReference type="InterPro" id="IPR039445">
    <property type="entry name" value="DauR-like_HTH"/>
</dbReference>
<keyword evidence="5" id="KW-1185">Reference proteome</keyword>
<proteinExistence type="predicted"/>
<organism evidence="4 5">
    <name type="scientific">Mesorhizobium marinum</name>
    <dbReference type="NCBI Taxonomy" id="3228790"/>
    <lineage>
        <taxon>Bacteria</taxon>
        <taxon>Pseudomonadati</taxon>
        <taxon>Pseudomonadota</taxon>
        <taxon>Alphaproteobacteria</taxon>
        <taxon>Hyphomicrobiales</taxon>
        <taxon>Phyllobacteriaceae</taxon>
        <taxon>Mesorhizobium</taxon>
    </lineage>
</organism>
<dbReference type="RefSeq" id="WP_367722784.1">
    <property type="nucleotide sequence ID" value="NZ_JBFOCI010000002.1"/>
</dbReference>
<accession>A0ABV3QX94</accession>
<feature type="domain" description="YheO-like" evidence="2">
    <location>
        <begin position="10"/>
        <end position="117"/>
    </location>
</feature>
<dbReference type="InterPro" id="IPR013559">
    <property type="entry name" value="YheO"/>
</dbReference>
<dbReference type="Pfam" id="PF08348">
    <property type="entry name" value="PAS_6"/>
    <property type="match status" value="1"/>
</dbReference>
<gene>
    <name evidence="4" type="ORF">ABUE31_06855</name>
</gene>
<evidence type="ECO:0000259" key="2">
    <source>
        <dbReference type="Pfam" id="PF08348"/>
    </source>
</evidence>
<evidence type="ECO:0000313" key="4">
    <source>
        <dbReference type="EMBL" id="MEW9805695.1"/>
    </source>
</evidence>
<name>A0ABV3QX94_9HYPH</name>
<feature type="region of interest" description="Disordered" evidence="1">
    <location>
        <begin position="217"/>
        <end position="237"/>
    </location>
</feature>
<dbReference type="EMBL" id="JBFOCI010000002">
    <property type="protein sequence ID" value="MEW9805695.1"/>
    <property type="molecule type" value="Genomic_DNA"/>
</dbReference>
<dbReference type="Pfam" id="PF13309">
    <property type="entry name" value="HTH_22"/>
    <property type="match status" value="1"/>
</dbReference>
<evidence type="ECO:0000313" key="5">
    <source>
        <dbReference type="Proteomes" id="UP001556196"/>
    </source>
</evidence>
<comment type="caution">
    <text evidence="4">The sequence shown here is derived from an EMBL/GenBank/DDBJ whole genome shotgun (WGS) entry which is preliminary data.</text>
</comment>
<reference evidence="4 5" key="1">
    <citation type="submission" date="2024-06" db="EMBL/GenBank/DDBJ databases">
        <authorList>
            <person name="Tuo L."/>
        </authorList>
    </citation>
    <scope>NUCLEOTIDE SEQUENCE [LARGE SCALE GENOMIC DNA]</scope>
    <source>
        <strain evidence="4 5">ZMM04-5</strain>
    </source>
</reference>
<feature type="domain" description="Transcriptional regulator DauR-like HTH" evidence="3">
    <location>
        <begin position="148"/>
        <end position="209"/>
    </location>
</feature>
<dbReference type="Proteomes" id="UP001556196">
    <property type="component" value="Unassembled WGS sequence"/>
</dbReference>
<dbReference type="PANTHER" id="PTHR35568:SF1">
    <property type="entry name" value="TRANSCRIPTIONAL REGULATOR DAUR"/>
    <property type="match status" value="1"/>
</dbReference>
<evidence type="ECO:0000256" key="1">
    <source>
        <dbReference type="SAM" id="MobiDB-lite"/>
    </source>
</evidence>
<protein>
    <submittedName>
        <fullName evidence="4">Helix-turn-helix domain-containing protein</fullName>
    </submittedName>
</protein>